<feature type="region of interest" description="Disordered" evidence="1">
    <location>
        <begin position="1"/>
        <end position="69"/>
    </location>
</feature>
<dbReference type="PANTHER" id="PTHR31630">
    <property type="entry name" value="PHYTANOYL-COA DIOXYGENASE-RELATED-RELATED"/>
    <property type="match status" value="1"/>
</dbReference>
<dbReference type="SUPFAM" id="SSF51197">
    <property type="entry name" value="Clavaminate synthase-like"/>
    <property type="match status" value="1"/>
</dbReference>
<organism evidence="2">
    <name type="scientific">Pyrodinium bahamense</name>
    <dbReference type="NCBI Taxonomy" id="73915"/>
    <lineage>
        <taxon>Eukaryota</taxon>
        <taxon>Sar</taxon>
        <taxon>Alveolata</taxon>
        <taxon>Dinophyceae</taxon>
        <taxon>Gonyaulacales</taxon>
        <taxon>Pyrocystaceae</taxon>
        <taxon>Pyrodinium</taxon>
    </lineage>
</organism>
<name>A0A7S0FFM3_9DINO</name>
<evidence type="ECO:0000256" key="1">
    <source>
        <dbReference type="SAM" id="MobiDB-lite"/>
    </source>
</evidence>
<dbReference type="AlphaFoldDB" id="A0A7S0FFM3"/>
<gene>
    <name evidence="2" type="ORF">PBAH0796_LOCUS12719</name>
</gene>
<accession>A0A7S0FFM3</accession>
<evidence type="ECO:0000313" key="2">
    <source>
        <dbReference type="EMBL" id="CAD8357352.1"/>
    </source>
</evidence>
<protein>
    <recommendedName>
        <fullName evidence="3">Phytanoyl-dioxygenase</fullName>
    </recommendedName>
</protein>
<dbReference type="PANTHER" id="PTHR31630:SF6">
    <property type="entry name" value="PHYTANOYL-COA DIOXYGENASE-RELATED"/>
    <property type="match status" value="1"/>
</dbReference>
<reference evidence="2" key="1">
    <citation type="submission" date="2021-01" db="EMBL/GenBank/DDBJ databases">
        <authorList>
            <person name="Corre E."/>
            <person name="Pelletier E."/>
            <person name="Niang G."/>
            <person name="Scheremetjew M."/>
            <person name="Finn R."/>
            <person name="Kale V."/>
            <person name="Holt S."/>
            <person name="Cochrane G."/>
            <person name="Meng A."/>
            <person name="Brown T."/>
            <person name="Cohen L."/>
        </authorList>
    </citation>
    <scope>NUCLEOTIDE SEQUENCE</scope>
    <source>
        <strain evidence="2">Pbaha01</strain>
    </source>
</reference>
<sequence length="462" mass="51026">MPQQPASVAGPEEGAAPKQEALPAPPQLMQAAAAVPEQGGSRQQARPPQQACPPQQTPRRGGGVRRGDIQVPMMSPEESAQISVPFQQAEALLRPVLDRYGAAIVTGVASEAECAELKQLFAEDLGELVDTAAAAAAGLAAAGERAVAEVRHWPLASLESLGKMERCQLRGLPQGRFAWAGRLHPRVRRVYELIHGTDKLVSSCDNSFFAPEEHREQDGNRSWPHVDHNMHDASIWDDDGQPVSQWEVFQGLLYVWGSERQHASTTVLWCGSHRDVYEELMADSNMARRGRNAMHFSRLEDMSGTENQRRLSQAWLGAARRVSAPPGSLLLWNSRLVHQGWRGGPRLAQPVCWEPAGRRDERARERKMKMAAMGLPSTHWGSLGIPHTLVKAELPAATAAVANRHAVQLPMKRTLRPVTLSPGVQVEEVWEKLQRLDWMKPLPRDVKAWLEASLDPKILSVL</sequence>
<dbReference type="Gene3D" id="2.60.120.620">
    <property type="entry name" value="q2cbj1_9rhob like domain"/>
    <property type="match status" value="1"/>
</dbReference>
<dbReference type="EMBL" id="HBEG01021080">
    <property type="protein sequence ID" value="CAD8357352.1"/>
    <property type="molecule type" value="Transcribed_RNA"/>
</dbReference>
<feature type="compositionally biased region" description="Low complexity" evidence="1">
    <location>
        <begin position="42"/>
        <end position="59"/>
    </location>
</feature>
<evidence type="ECO:0008006" key="3">
    <source>
        <dbReference type="Google" id="ProtNLM"/>
    </source>
</evidence>
<proteinExistence type="predicted"/>